<feature type="chain" id="PRO_5003071627" evidence="10">
    <location>
        <begin position="21"/>
        <end position="396"/>
    </location>
</feature>
<dbReference type="GO" id="GO:0042597">
    <property type="term" value="C:periplasmic space"/>
    <property type="evidence" value="ECO:0007669"/>
    <property type="project" value="UniProtKB-SubCell"/>
</dbReference>
<accession>D5ENZ9</accession>
<dbReference type="SUPFAM" id="SSF46626">
    <property type="entry name" value="Cytochrome c"/>
    <property type="match status" value="2"/>
</dbReference>
<name>D5ENZ9_CORAD</name>
<feature type="binding site" description="axial binding residue" evidence="9">
    <location>
        <position position="95"/>
    </location>
    <ligand>
        <name>heme c</name>
        <dbReference type="ChEBI" id="CHEBI:61717"/>
        <label>1</label>
    </ligand>
    <ligandPart>
        <name>Fe</name>
        <dbReference type="ChEBI" id="CHEBI:18248"/>
    </ligandPart>
</feature>
<feature type="binding site" description="covalent" evidence="8">
    <location>
        <position position="91"/>
    </location>
    <ligand>
        <name>heme c</name>
        <dbReference type="ChEBI" id="CHEBI:61717"/>
        <label>1</label>
    </ligand>
</feature>
<dbReference type="InterPro" id="IPR036909">
    <property type="entry name" value="Cyt_c-like_dom_sf"/>
</dbReference>
<keyword evidence="3 9" id="KW-0479">Metal-binding</keyword>
<keyword evidence="2 8" id="KW-0349">Heme</keyword>
<comment type="cofactor">
    <cofactor evidence="8">
        <name>heme</name>
        <dbReference type="ChEBI" id="CHEBI:30413"/>
    </cofactor>
    <text evidence="8">Binds 2 heme groups.</text>
</comment>
<keyword evidence="13" id="KW-1185">Reference proteome</keyword>
<dbReference type="eggNOG" id="COG1858">
    <property type="taxonomic scope" value="Bacteria"/>
</dbReference>
<evidence type="ECO:0000259" key="11">
    <source>
        <dbReference type="PROSITE" id="PS51007"/>
    </source>
</evidence>
<dbReference type="PROSITE" id="PS51007">
    <property type="entry name" value="CYTC"/>
    <property type="match status" value="1"/>
</dbReference>
<dbReference type="Pfam" id="PF03150">
    <property type="entry name" value="CCP_MauG"/>
    <property type="match status" value="1"/>
</dbReference>
<keyword evidence="12" id="KW-0575">Peroxidase</keyword>
<evidence type="ECO:0000256" key="10">
    <source>
        <dbReference type="SAM" id="SignalP"/>
    </source>
</evidence>
<dbReference type="OrthoDB" id="9805202at2"/>
<keyword evidence="5" id="KW-0574">Periplasm</keyword>
<dbReference type="STRING" id="583355.Caka_0633"/>
<feature type="binding site" description="covalent" evidence="8">
    <location>
        <position position="255"/>
    </location>
    <ligand>
        <name>heme c</name>
        <dbReference type="ChEBI" id="CHEBI:61717"/>
        <label>2</label>
    </ligand>
</feature>
<evidence type="ECO:0000256" key="7">
    <source>
        <dbReference type="ARBA" id="ARBA00023004"/>
    </source>
</evidence>
<dbReference type="EC" id="1.11.1.5" evidence="12"/>
<keyword evidence="4 10" id="KW-0732">Signal</keyword>
<gene>
    <name evidence="12" type="ordered locus">Caka_0633</name>
</gene>
<dbReference type="PANTHER" id="PTHR30600">
    <property type="entry name" value="CYTOCHROME C PEROXIDASE-RELATED"/>
    <property type="match status" value="1"/>
</dbReference>
<evidence type="ECO:0000313" key="13">
    <source>
        <dbReference type="Proteomes" id="UP000000925"/>
    </source>
</evidence>
<dbReference type="InterPro" id="IPR051395">
    <property type="entry name" value="Cytochrome_c_Peroxidase/MauG"/>
</dbReference>
<evidence type="ECO:0000256" key="8">
    <source>
        <dbReference type="PIRSR" id="PIRSR000294-1"/>
    </source>
</evidence>
<keyword evidence="7 9" id="KW-0408">Iron</keyword>
<evidence type="ECO:0000256" key="2">
    <source>
        <dbReference type="ARBA" id="ARBA00022617"/>
    </source>
</evidence>
<organism evidence="12 13">
    <name type="scientific">Coraliomargarita akajimensis (strain DSM 45221 / IAM 15411 / JCM 23193 / KCTC 12865 / 04OKA010-24)</name>
    <dbReference type="NCBI Taxonomy" id="583355"/>
    <lineage>
        <taxon>Bacteria</taxon>
        <taxon>Pseudomonadati</taxon>
        <taxon>Verrucomicrobiota</taxon>
        <taxon>Opitutia</taxon>
        <taxon>Puniceicoccales</taxon>
        <taxon>Coraliomargaritaceae</taxon>
        <taxon>Coraliomargarita</taxon>
    </lineage>
</organism>
<dbReference type="GO" id="GO:0046872">
    <property type="term" value="F:metal ion binding"/>
    <property type="evidence" value="ECO:0007669"/>
    <property type="project" value="UniProtKB-KW"/>
</dbReference>
<dbReference type="InterPro" id="IPR009056">
    <property type="entry name" value="Cyt_c-like_dom"/>
</dbReference>
<dbReference type="InterPro" id="IPR004852">
    <property type="entry name" value="Di-haem_cyt_c_peroxidsae"/>
</dbReference>
<feature type="binding site" description="covalent" evidence="8">
    <location>
        <position position="94"/>
    </location>
    <ligand>
        <name>heme c</name>
        <dbReference type="ChEBI" id="CHEBI:61717"/>
        <label>1</label>
    </ligand>
</feature>
<dbReference type="RefSeq" id="WP_013042382.1">
    <property type="nucleotide sequence ID" value="NC_014008.1"/>
</dbReference>
<evidence type="ECO:0000256" key="9">
    <source>
        <dbReference type="PIRSR" id="PIRSR000294-2"/>
    </source>
</evidence>
<dbReference type="InterPro" id="IPR026259">
    <property type="entry name" value="MauG/Cytc_peroxidase"/>
</dbReference>
<comment type="subcellular location">
    <subcellularLocation>
        <location evidence="1">Periplasm</location>
    </subcellularLocation>
</comment>
<sequence>MKRCQVLPAWLLLSTALGQAPILPEDSYDYVSAQLPKHYTQNQFPRQFRFQRAAIEFDNMPEDNPTTNAGATLGRVLFYDTKLSANGNVSCASCHQQKYGFSDPNARSEGFDGGHTRRHSMGLTNARFFDSGKFFWDERAPSLEAQVLIPFQDPIEMGLSLNQLEVLVRSQDYYPDLFKEAFGDARISSERISRALAQFIRSLVSTTSRYDQARSKVANAVRDFPDFTRQENHGKRLFFLPRSVGNGDRVNCAGCHVTEAFVGPVPNRPEASTNSLNNGLDAASTDDLGVYEATGRRRDIGKFKTPSLRNIEVTAPYMHDGRFVDLEAVVEHYSTGIQKHPSLRPPLLGMNGEPVNFDFSQREKDALIAFLKTLTDDEFLSDPKFSNPFGDRMGLE</sequence>
<feature type="binding site" description="axial binding residue" evidence="9">
    <location>
        <position position="256"/>
    </location>
    <ligand>
        <name>heme c</name>
        <dbReference type="ChEBI" id="CHEBI:61717"/>
        <label>2</label>
    </ligand>
    <ligandPart>
        <name>Fe</name>
        <dbReference type="ChEBI" id="CHEBI:18248"/>
    </ligandPart>
</feature>
<keyword evidence="6 12" id="KW-0560">Oxidoreductase</keyword>
<dbReference type="GO" id="GO:0020037">
    <property type="term" value="F:heme binding"/>
    <property type="evidence" value="ECO:0007669"/>
    <property type="project" value="InterPro"/>
</dbReference>
<evidence type="ECO:0000256" key="3">
    <source>
        <dbReference type="ARBA" id="ARBA00022723"/>
    </source>
</evidence>
<dbReference type="Proteomes" id="UP000000925">
    <property type="component" value="Chromosome"/>
</dbReference>
<feature type="binding site" description="covalent" evidence="8">
    <location>
        <position position="252"/>
    </location>
    <ligand>
        <name>heme c</name>
        <dbReference type="ChEBI" id="CHEBI:61717"/>
        <label>2</label>
    </ligand>
</feature>
<dbReference type="EMBL" id="CP001998">
    <property type="protein sequence ID" value="ADE53658.1"/>
    <property type="molecule type" value="Genomic_DNA"/>
</dbReference>
<dbReference type="GO" id="GO:0004130">
    <property type="term" value="F:cytochrome-c peroxidase activity"/>
    <property type="evidence" value="ECO:0007669"/>
    <property type="project" value="UniProtKB-EC"/>
</dbReference>
<evidence type="ECO:0000256" key="1">
    <source>
        <dbReference type="ARBA" id="ARBA00004418"/>
    </source>
</evidence>
<evidence type="ECO:0000256" key="4">
    <source>
        <dbReference type="ARBA" id="ARBA00022729"/>
    </source>
</evidence>
<dbReference type="Gene3D" id="1.10.760.10">
    <property type="entry name" value="Cytochrome c-like domain"/>
    <property type="match status" value="2"/>
</dbReference>
<reference evidence="12 13" key="1">
    <citation type="journal article" date="2010" name="Stand. Genomic Sci.">
        <title>Complete genome sequence of Coraliomargarita akajimensis type strain (04OKA010-24).</title>
        <authorList>
            <person name="Mavromatis K."/>
            <person name="Abt B."/>
            <person name="Brambilla E."/>
            <person name="Lapidus A."/>
            <person name="Copeland A."/>
            <person name="Deshpande S."/>
            <person name="Nolan M."/>
            <person name="Lucas S."/>
            <person name="Tice H."/>
            <person name="Cheng J.F."/>
            <person name="Han C."/>
            <person name="Detter J.C."/>
            <person name="Woyke T."/>
            <person name="Goodwin L."/>
            <person name="Pitluck S."/>
            <person name="Held B."/>
            <person name="Brettin T."/>
            <person name="Tapia R."/>
            <person name="Ivanova N."/>
            <person name="Mikhailova N."/>
            <person name="Pati A."/>
            <person name="Liolios K."/>
            <person name="Chen A."/>
            <person name="Palaniappan K."/>
            <person name="Land M."/>
            <person name="Hauser L."/>
            <person name="Chang Y.J."/>
            <person name="Jeffries C.D."/>
            <person name="Rohde M."/>
            <person name="Goker M."/>
            <person name="Bristow J."/>
            <person name="Eisen J.A."/>
            <person name="Markowitz V."/>
            <person name="Hugenholtz P."/>
            <person name="Klenk H.P."/>
            <person name="Kyrpides N.C."/>
        </authorList>
    </citation>
    <scope>NUCLEOTIDE SEQUENCE [LARGE SCALE GENOMIC DNA]</scope>
    <source>
        <strain evidence="13">DSM 45221 / IAM 15411 / JCM 23193 / KCTC 12865</strain>
    </source>
</reference>
<comment type="PTM">
    <text evidence="8">Binds 2 heme groups per subunit.</text>
</comment>
<dbReference type="KEGG" id="caa:Caka_0633"/>
<evidence type="ECO:0000256" key="6">
    <source>
        <dbReference type="ARBA" id="ARBA00023002"/>
    </source>
</evidence>
<feature type="signal peptide" evidence="10">
    <location>
        <begin position="1"/>
        <end position="20"/>
    </location>
</feature>
<feature type="domain" description="Cytochrome c" evidence="11">
    <location>
        <begin position="229"/>
        <end position="375"/>
    </location>
</feature>
<dbReference type="HOGENOM" id="CLU_034652_3_3_0"/>
<dbReference type="PANTHER" id="PTHR30600:SF10">
    <property type="entry name" value="BLL6722 PROTEIN"/>
    <property type="match status" value="1"/>
</dbReference>
<protein>
    <submittedName>
        <fullName evidence="12">Cytochrome-c peroxidase</fullName>
        <ecNumber evidence="12">1.11.1.5</ecNumber>
    </submittedName>
</protein>
<dbReference type="PIRSF" id="PIRSF000294">
    <property type="entry name" value="Cytochrome-c_peroxidase"/>
    <property type="match status" value="1"/>
</dbReference>
<proteinExistence type="predicted"/>
<evidence type="ECO:0000313" key="12">
    <source>
        <dbReference type="EMBL" id="ADE53658.1"/>
    </source>
</evidence>
<dbReference type="AlphaFoldDB" id="D5ENZ9"/>
<evidence type="ECO:0000256" key="5">
    <source>
        <dbReference type="ARBA" id="ARBA00022764"/>
    </source>
</evidence>
<dbReference type="GO" id="GO:0009055">
    <property type="term" value="F:electron transfer activity"/>
    <property type="evidence" value="ECO:0007669"/>
    <property type="project" value="InterPro"/>
</dbReference>